<keyword evidence="2" id="KW-1185">Reference proteome</keyword>
<evidence type="ECO:0000313" key="2">
    <source>
        <dbReference type="Proteomes" id="UP000027120"/>
    </source>
</evidence>
<feature type="non-terminal residue" evidence="1">
    <location>
        <position position="1"/>
    </location>
</feature>
<sequence length="38" mass="4316">DAQNCSAPDAVHKVRQQVIEKIDLWLSECQSVGWRSSM</sequence>
<dbReference type="Proteomes" id="UP000027120">
    <property type="component" value="Unassembled WGS sequence"/>
</dbReference>
<reference evidence="1 2" key="1">
    <citation type="submission" date="2014-04" db="EMBL/GenBank/DDBJ databases">
        <authorList>
            <consortium name="International Citrus Genome Consortium"/>
            <person name="Gmitter F."/>
            <person name="Chen C."/>
            <person name="Farmerie W."/>
            <person name="Harkins T."/>
            <person name="Desany B."/>
            <person name="Mohiuddin M."/>
            <person name="Kodira C."/>
            <person name="Borodovsky M."/>
            <person name="Lomsadze A."/>
            <person name="Burns P."/>
            <person name="Jenkins J."/>
            <person name="Prochnik S."/>
            <person name="Shu S."/>
            <person name="Chapman J."/>
            <person name="Pitluck S."/>
            <person name="Schmutz J."/>
            <person name="Rokhsar D."/>
        </authorList>
    </citation>
    <scope>NUCLEOTIDE SEQUENCE</scope>
</reference>
<organism evidence="1 2">
    <name type="scientific">Citrus sinensis</name>
    <name type="common">Sweet orange</name>
    <name type="synonym">Citrus aurantium var. sinensis</name>
    <dbReference type="NCBI Taxonomy" id="2711"/>
    <lineage>
        <taxon>Eukaryota</taxon>
        <taxon>Viridiplantae</taxon>
        <taxon>Streptophyta</taxon>
        <taxon>Embryophyta</taxon>
        <taxon>Tracheophyta</taxon>
        <taxon>Spermatophyta</taxon>
        <taxon>Magnoliopsida</taxon>
        <taxon>eudicotyledons</taxon>
        <taxon>Gunneridae</taxon>
        <taxon>Pentapetalae</taxon>
        <taxon>rosids</taxon>
        <taxon>malvids</taxon>
        <taxon>Sapindales</taxon>
        <taxon>Rutaceae</taxon>
        <taxon>Aurantioideae</taxon>
        <taxon>Citrus</taxon>
    </lineage>
</organism>
<dbReference type="EMBL" id="KK784889">
    <property type="protein sequence ID" value="KDO71116.1"/>
    <property type="molecule type" value="Genomic_DNA"/>
</dbReference>
<dbReference type="EMBL" id="KK784889">
    <property type="protein sequence ID" value="KDO71115.1"/>
    <property type="molecule type" value="Genomic_DNA"/>
</dbReference>
<proteinExistence type="predicted"/>
<protein>
    <submittedName>
        <fullName evidence="1">Uncharacterized protein</fullName>
    </submittedName>
</protein>
<gene>
    <name evidence="1" type="ORF">CISIN_1g0263612mg</name>
</gene>
<evidence type="ECO:0000313" key="1">
    <source>
        <dbReference type="EMBL" id="KDO71116.1"/>
    </source>
</evidence>
<dbReference type="AlphaFoldDB" id="A0A067G6R3"/>
<accession>A0A067G6R3</accession>
<name>A0A067G6R3_CITSI</name>